<dbReference type="GO" id="GO:0042956">
    <property type="term" value="P:maltodextrin transmembrane transport"/>
    <property type="evidence" value="ECO:0007669"/>
    <property type="project" value="TreeGrafter"/>
</dbReference>
<evidence type="ECO:0000256" key="3">
    <source>
        <dbReference type="ARBA" id="ARBA00022729"/>
    </source>
</evidence>
<dbReference type="GO" id="GO:0055052">
    <property type="term" value="C:ATP-binding cassette (ABC) transporter complex, substrate-binding subunit-containing"/>
    <property type="evidence" value="ECO:0007669"/>
    <property type="project" value="TreeGrafter"/>
</dbReference>
<feature type="chain" id="PRO_5014955365" evidence="5">
    <location>
        <begin position="23"/>
        <end position="412"/>
    </location>
</feature>
<evidence type="ECO:0000256" key="2">
    <source>
        <dbReference type="ARBA" id="ARBA00022448"/>
    </source>
</evidence>
<dbReference type="InterPro" id="IPR006059">
    <property type="entry name" value="SBP"/>
</dbReference>
<proteinExistence type="inferred from homology"/>
<dbReference type="EMBL" id="PIQN01000014">
    <property type="protein sequence ID" value="PKA42004.1"/>
    <property type="molecule type" value="Genomic_DNA"/>
</dbReference>
<reference evidence="6 7" key="1">
    <citation type="submission" date="2017-11" db="EMBL/GenBank/DDBJ databases">
        <authorList>
            <person name="Han C.G."/>
        </authorList>
    </citation>
    <scope>NUCLEOTIDE SEQUENCE [LARGE SCALE GENOMIC DNA]</scope>
    <source>
        <strain evidence="6 7">HCNT1</strain>
    </source>
</reference>
<comment type="similarity">
    <text evidence="1">Belongs to the bacterial solute-binding protein 1 family.</text>
</comment>
<comment type="caution">
    <text evidence="6">The sequence shown here is derived from an EMBL/GenBank/DDBJ whole genome shotgun (WGS) entry which is preliminary data.</text>
</comment>
<accession>A0A2N0D7C0</accession>
<dbReference type="RefSeq" id="WP_100771972.1">
    <property type="nucleotide sequence ID" value="NZ_PIQN01000014.1"/>
</dbReference>
<gene>
    <name evidence="6" type="ORF">CWR43_17865</name>
</gene>
<keyword evidence="3 5" id="KW-0732">Signal</keyword>
<dbReference type="Gene3D" id="3.40.190.10">
    <property type="entry name" value="Periplasmic binding protein-like II"/>
    <property type="match status" value="1"/>
</dbReference>
<evidence type="ECO:0000313" key="6">
    <source>
        <dbReference type="EMBL" id="PKA42004.1"/>
    </source>
</evidence>
<keyword evidence="4" id="KW-0574">Periplasm</keyword>
<dbReference type="GO" id="GO:0015768">
    <property type="term" value="P:maltose transport"/>
    <property type="evidence" value="ECO:0007669"/>
    <property type="project" value="TreeGrafter"/>
</dbReference>
<evidence type="ECO:0000256" key="4">
    <source>
        <dbReference type="ARBA" id="ARBA00022764"/>
    </source>
</evidence>
<protein>
    <submittedName>
        <fullName evidence="6">ABC transporter substrate-binding protein</fullName>
    </submittedName>
</protein>
<dbReference type="AlphaFoldDB" id="A0A2N0D7C0"/>
<dbReference type="PANTHER" id="PTHR30061">
    <property type="entry name" value="MALTOSE-BINDING PERIPLASMIC PROTEIN"/>
    <property type="match status" value="1"/>
</dbReference>
<evidence type="ECO:0000313" key="7">
    <source>
        <dbReference type="Proteomes" id="UP000232164"/>
    </source>
</evidence>
<evidence type="ECO:0000256" key="5">
    <source>
        <dbReference type="SAM" id="SignalP"/>
    </source>
</evidence>
<dbReference type="Pfam" id="PF01547">
    <property type="entry name" value="SBP_bac_1"/>
    <property type="match status" value="1"/>
</dbReference>
<dbReference type="STRING" id="1041146.GCA_000427985_06443"/>
<keyword evidence="2" id="KW-0813">Transport</keyword>
<dbReference type="CDD" id="cd13585">
    <property type="entry name" value="PBP2_TMBP_like"/>
    <property type="match status" value="1"/>
</dbReference>
<dbReference type="PANTHER" id="PTHR30061:SF50">
    <property type="entry name" value="MALTOSE_MALTODEXTRIN-BINDING PERIPLASMIC PROTEIN"/>
    <property type="match status" value="1"/>
</dbReference>
<feature type="signal peptide" evidence="5">
    <location>
        <begin position="1"/>
        <end position="22"/>
    </location>
</feature>
<name>A0A2N0D7C0_RHISU</name>
<sequence>MIKRLLAATSIATLCLVSGASAAEKVEMWVRSGIGDAFKKVVEAYNASHENQVNATEVPFSELVQKYATAIAGGQAPDALSMDLIYNPAFAAAGQLEDLTDWAKSLPYFNALSPSHVRLGTYQDRIYGLPLSVETSVFAWNKDLYKKAGLDPEKAPATWDEITASAEKIRALGDDTYGFYFSGGGCGGCMIFTFTPLVWGGGADILSADSKTATLDTPQMRKAVDIYRNMVKKDFVPAGAASDNGTNFLTFTNGKIGQQSLGAFAIGTLVTEHPDINFGVTLIPSVDGKPSSFAGGDNFVITKGTKKIDAVKEFLEYIYSMDGQKVMAQYGSLPTRGDIAQKVLEGLDPRMQVGLEAISVAKTPYTLQFNDLINSANGPWATFTNAAIFGDDVDGAFSNAQSEMQSIIDSGQ</sequence>
<dbReference type="Proteomes" id="UP000232164">
    <property type="component" value="Unassembled WGS sequence"/>
</dbReference>
<organism evidence="6 7">
    <name type="scientific">Rhizobium sullae</name>
    <name type="common">Rhizobium hedysari</name>
    <dbReference type="NCBI Taxonomy" id="50338"/>
    <lineage>
        <taxon>Bacteria</taxon>
        <taxon>Pseudomonadati</taxon>
        <taxon>Pseudomonadota</taxon>
        <taxon>Alphaproteobacteria</taxon>
        <taxon>Hyphomicrobiales</taxon>
        <taxon>Rhizobiaceae</taxon>
        <taxon>Rhizobium/Agrobacterium group</taxon>
        <taxon>Rhizobium</taxon>
    </lineage>
</organism>
<reference evidence="6 7" key="2">
    <citation type="submission" date="2017-12" db="EMBL/GenBank/DDBJ databases">
        <title>Genome sequence of Rhizobium sullae HCNT1 isolated from Sulla coronaria nodules and featuring peculiar denitrification phenotypes.</title>
        <authorList>
            <person name="De Diego-Diaz B."/>
            <person name="Treu L."/>
            <person name="Campanaro S."/>
            <person name="Da Silva Duarte V."/>
            <person name="Basaglia M."/>
            <person name="Favaro L."/>
            <person name="Casella S."/>
            <person name="Squartini A."/>
        </authorList>
    </citation>
    <scope>NUCLEOTIDE SEQUENCE [LARGE SCALE GENOMIC DNA]</scope>
    <source>
        <strain evidence="6 7">HCNT1</strain>
    </source>
</reference>
<dbReference type="SUPFAM" id="SSF53850">
    <property type="entry name" value="Periplasmic binding protein-like II"/>
    <property type="match status" value="1"/>
</dbReference>
<dbReference type="GO" id="GO:1901982">
    <property type="term" value="F:maltose binding"/>
    <property type="evidence" value="ECO:0007669"/>
    <property type="project" value="TreeGrafter"/>
</dbReference>
<evidence type="ECO:0000256" key="1">
    <source>
        <dbReference type="ARBA" id="ARBA00008520"/>
    </source>
</evidence>